<evidence type="ECO:0000256" key="9">
    <source>
        <dbReference type="ARBA" id="ARBA00025772"/>
    </source>
</evidence>
<evidence type="ECO:0000256" key="1">
    <source>
        <dbReference type="ARBA" id="ARBA00004377"/>
    </source>
</evidence>
<keyword evidence="7 11" id="KW-1133">Transmembrane helix</keyword>
<dbReference type="InterPro" id="IPR045584">
    <property type="entry name" value="Pilin-like"/>
</dbReference>
<dbReference type="EMBL" id="JBHSMS010000023">
    <property type="protein sequence ID" value="MFC5510745.1"/>
    <property type="molecule type" value="Genomic_DNA"/>
</dbReference>
<keyword evidence="4" id="KW-0488">Methylation</keyword>
<evidence type="ECO:0000256" key="11">
    <source>
        <dbReference type="SAM" id="Phobius"/>
    </source>
</evidence>
<comment type="caution">
    <text evidence="13">The sequence shown here is derived from an EMBL/GenBank/DDBJ whole genome shotgun (WGS) entry which is preliminary data.</text>
</comment>
<keyword evidence="8 11" id="KW-0472">Membrane</keyword>
<organism evidence="13 14">
    <name type="scientific">Massilia jejuensis</name>
    <dbReference type="NCBI Taxonomy" id="648894"/>
    <lineage>
        <taxon>Bacteria</taxon>
        <taxon>Pseudomonadati</taxon>
        <taxon>Pseudomonadota</taxon>
        <taxon>Betaproteobacteria</taxon>
        <taxon>Burkholderiales</taxon>
        <taxon>Oxalobacteraceae</taxon>
        <taxon>Telluria group</taxon>
        <taxon>Massilia</taxon>
    </lineage>
</organism>
<evidence type="ECO:0000256" key="7">
    <source>
        <dbReference type="ARBA" id="ARBA00022989"/>
    </source>
</evidence>
<accession>A0ABW0PE25</accession>
<dbReference type="Pfam" id="PF07963">
    <property type="entry name" value="N_methyl"/>
    <property type="match status" value="1"/>
</dbReference>
<dbReference type="InterPro" id="IPR012902">
    <property type="entry name" value="N_methyl_site"/>
</dbReference>
<keyword evidence="6 11" id="KW-0812">Transmembrane</keyword>
<dbReference type="InterPro" id="IPR022346">
    <property type="entry name" value="T2SS_GspH"/>
</dbReference>
<evidence type="ECO:0000313" key="14">
    <source>
        <dbReference type="Proteomes" id="UP001596031"/>
    </source>
</evidence>
<evidence type="ECO:0000256" key="3">
    <source>
        <dbReference type="ARBA" id="ARBA00022475"/>
    </source>
</evidence>
<dbReference type="RefSeq" id="WP_379718327.1">
    <property type="nucleotide sequence ID" value="NZ_JBHSMS010000023.1"/>
</dbReference>
<evidence type="ECO:0000256" key="4">
    <source>
        <dbReference type="ARBA" id="ARBA00022481"/>
    </source>
</evidence>
<evidence type="ECO:0000259" key="12">
    <source>
        <dbReference type="Pfam" id="PF12019"/>
    </source>
</evidence>
<feature type="domain" description="General secretion pathway GspH" evidence="12">
    <location>
        <begin position="49"/>
        <end position="144"/>
    </location>
</feature>
<evidence type="ECO:0000256" key="5">
    <source>
        <dbReference type="ARBA" id="ARBA00022519"/>
    </source>
</evidence>
<evidence type="ECO:0000256" key="8">
    <source>
        <dbReference type="ARBA" id="ARBA00023136"/>
    </source>
</evidence>
<dbReference type="Pfam" id="PF12019">
    <property type="entry name" value="GspH"/>
    <property type="match status" value="1"/>
</dbReference>
<comment type="subcellular location">
    <subcellularLocation>
        <location evidence="1">Cell inner membrane</location>
        <topology evidence="1">Single-pass membrane protein</topology>
    </subcellularLocation>
</comment>
<evidence type="ECO:0000256" key="6">
    <source>
        <dbReference type="ARBA" id="ARBA00022692"/>
    </source>
</evidence>
<gene>
    <name evidence="13" type="ORF">ACFPOU_06380</name>
</gene>
<dbReference type="Proteomes" id="UP001596031">
    <property type="component" value="Unassembled WGS sequence"/>
</dbReference>
<protein>
    <recommendedName>
        <fullName evidence="2">Type II secretion system protein H</fullName>
    </recommendedName>
    <alternativeName>
        <fullName evidence="10">General secretion pathway protein H</fullName>
    </alternativeName>
</protein>
<proteinExistence type="inferred from homology"/>
<sequence>MAGRGVPGRHQAGLTLAEMLTVVAVLAVTAAIAIPRADPQAVIAADAVAAEIARAVRFARQEAIRSGSYQKISVDPGSQTMRIVRPTSSSDLATGHPVDKRPYVIRFQENSMPHVTIVSSVFNYEGGASTNYAVFGPDGAPVYPMPAKLATQAPGMVLGASDAEQLKEEGKVTIRHGDVERVVRVAPRTGRVTF</sequence>
<feature type="transmembrane region" description="Helical" evidence="11">
    <location>
        <begin position="12"/>
        <end position="34"/>
    </location>
</feature>
<evidence type="ECO:0000313" key="13">
    <source>
        <dbReference type="EMBL" id="MFC5510745.1"/>
    </source>
</evidence>
<evidence type="ECO:0000256" key="2">
    <source>
        <dbReference type="ARBA" id="ARBA00021549"/>
    </source>
</evidence>
<evidence type="ECO:0000256" key="10">
    <source>
        <dbReference type="ARBA" id="ARBA00030775"/>
    </source>
</evidence>
<keyword evidence="14" id="KW-1185">Reference proteome</keyword>
<name>A0ABW0PE25_9BURK</name>
<dbReference type="Gene3D" id="3.30.700.10">
    <property type="entry name" value="Glycoprotein, Type 4 Pilin"/>
    <property type="match status" value="1"/>
</dbReference>
<comment type="similarity">
    <text evidence="9">Belongs to the GSP H family.</text>
</comment>
<dbReference type="NCBIfam" id="TIGR02532">
    <property type="entry name" value="IV_pilin_GFxxxE"/>
    <property type="match status" value="1"/>
</dbReference>
<keyword evidence="3" id="KW-1003">Cell membrane</keyword>
<reference evidence="14" key="1">
    <citation type="journal article" date="2019" name="Int. J. Syst. Evol. Microbiol.">
        <title>The Global Catalogue of Microorganisms (GCM) 10K type strain sequencing project: providing services to taxonomists for standard genome sequencing and annotation.</title>
        <authorList>
            <consortium name="The Broad Institute Genomics Platform"/>
            <consortium name="The Broad Institute Genome Sequencing Center for Infectious Disease"/>
            <person name="Wu L."/>
            <person name="Ma J."/>
        </authorList>
    </citation>
    <scope>NUCLEOTIDE SEQUENCE [LARGE SCALE GENOMIC DNA]</scope>
    <source>
        <strain evidence="14">CCUG 38813</strain>
    </source>
</reference>
<keyword evidence="5" id="KW-0997">Cell inner membrane</keyword>
<dbReference type="SUPFAM" id="SSF54523">
    <property type="entry name" value="Pili subunits"/>
    <property type="match status" value="1"/>
</dbReference>